<name>A0A0A2EM06_9PORP</name>
<comment type="caution">
    <text evidence="8">The sequence shown here is derived from an EMBL/GenBank/DDBJ whole genome shotgun (WGS) entry which is preliminary data.</text>
</comment>
<organism evidence="8 9">
    <name type="scientific">Porphyromonas gulae</name>
    <dbReference type="NCBI Taxonomy" id="111105"/>
    <lineage>
        <taxon>Bacteria</taxon>
        <taxon>Pseudomonadati</taxon>
        <taxon>Bacteroidota</taxon>
        <taxon>Bacteroidia</taxon>
        <taxon>Bacteroidales</taxon>
        <taxon>Porphyromonadaceae</taxon>
        <taxon>Porphyromonas</taxon>
    </lineage>
</organism>
<keyword evidence="4" id="KW-0862">Zinc</keyword>
<proteinExistence type="inferred from homology"/>
<dbReference type="AlphaFoldDB" id="A0A0A2EM06"/>
<dbReference type="InterPro" id="IPR037518">
    <property type="entry name" value="MPN"/>
</dbReference>
<comment type="similarity">
    <text evidence="6">Belongs to the UPF0758 family.</text>
</comment>
<reference evidence="8 9" key="1">
    <citation type="submission" date="2014-08" db="EMBL/GenBank/DDBJ databases">
        <title>Porphyromonas gulae strain:COT-052_OH3439 Genome sequencing.</title>
        <authorList>
            <person name="Wallis C."/>
            <person name="Deusch O."/>
            <person name="O'Flynn C."/>
            <person name="Davis I."/>
            <person name="Jospin G."/>
            <person name="Darling A.E."/>
            <person name="Coil D.A."/>
            <person name="Alexiev A."/>
            <person name="Horsfall A."/>
            <person name="Kirkwood N."/>
            <person name="Harris S."/>
            <person name="Eisen J.A."/>
        </authorList>
    </citation>
    <scope>NUCLEOTIDE SEQUENCE [LARGE SCALE GENOMIC DNA]</scope>
    <source>
        <strain evidence="9">COT-052 OH3439</strain>
    </source>
</reference>
<evidence type="ECO:0000256" key="6">
    <source>
        <dbReference type="RuleBase" id="RU003797"/>
    </source>
</evidence>
<dbReference type="GO" id="GO:0006508">
    <property type="term" value="P:proteolysis"/>
    <property type="evidence" value="ECO:0007669"/>
    <property type="project" value="UniProtKB-KW"/>
</dbReference>
<gene>
    <name evidence="8" type="ORF">HR15_00875</name>
</gene>
<protein>
    <recommendedName>
        <fullName evidence="7">MPN domain-containing protein</fullName>
    </recommendedName>
</protein>
<keyword evidence="9" id="KW-1185">Reference proteome</keyword>
<dbReference type="PROSITE" id="PS01302">
    <property type="entry name" value="UPF0758"/>
    <property type="match status" value="1"/>
</dbReference>
<dbReference type="PANTHER" id="PTHR30471:SF3">
    <property type="entry name" value="UPF0758 PROTEIN YEES-RELATED"/>
    <property type="match status" value="1"/>
</dbReference>
<dbReference type="PROSITE" id="PS50249">
    <property type="entry name" value="MPN"/>
    <property type="match status" value="1"/>
</dbReference>
<feature type="domain" description="MPN" evidence="7">
    <location>
        <begin position="107"/>
        <end position="230"/>
    </location>
</feature>
<dbReference type="RefSeq" id="WP_039423117.1">
    <property type="nucleotide sequence ID" value="NZ_JQJE01000021.1"/>
</dbReference>
<evidence type="ECO:0000256" key="3">
    <source>
        <dbReference type="ARBA" id="ARBA00022801"/>
    </source>
</evidence>
<evidence type="ECO:0000259" key="7">
    <source>
        <dbReference type="PROSITE" id="PS50249"/>
    </source>
</evidence>
<dbReference type="InterPro" id="IPR046778">
    <property type="entry name" value="UPF0758_N"/>
</dbReference>
<keyword evidence="5" id="KW-0482">Metalloprotease</keyword>
<keyword evidence="3" id="KW-0378">Hydrolase</keyword>
<evidence type="ECO:0000256" key="2">
    <source>
        <dbReference type="ARBA" id="ARBA00022723"/>
    </source>
</evidence>
<keyword evidence="2" id="KW-0479">Metal-binding</keyword>
<dbReference type="NCBIfam" id="TIGR00608">
    <property type="entry name" value="radc"/>
    <property type="match status" value="1"/>
</dbReference>
<dbReference type="InterPro" id="IPR001405">
    <property type="entry name" value="UPF0758"/>
</dbReference>
<dbReference type="GO" id="GO:0046872">
    <property type="term" value="F:metal ion binding"/>
    <property type="evidence" value="ECO:0007669"/>
    <property type="project" value="UniProtKB-KW"/>
</dbReference>
<dbReference type="InterPro" id="IPR025657">
    <property type="entry name" value="RadC_JAB"/>
</dbReference>
<evidence type="ECO:0000313" key="9">
    <source>
        <dbReference type="Proteomes" id="UP000030146"/>
    </source>
</evidence>
<evidence type="ECO:0000256" key="1">
    <source>
        <dbReference type="ARBA" id="ARBA00022670"/>
    </source>
</evidence>
<dbReference type="CDD" id="cd08071">
    <property type="entry name" value="MPN_DUF2466"/>
    <property type="match status" value="1"/>
</dbReference>
<dbReference type="PANTHER" id="PTHR30471">
    <property type="entry name" value="DNA REPAIR PROTEIN RADC"/>
    <property type="match status" value="1"/>
</dbReference>
<evidence type="ECO:0000256" key="5">
    <source>
        <dbReference type="ARBA" id="ARBA00023049"/>
    </source>
</evidence>
<dbReference type="NCBIfam" id="NF000642">
    <property type="entry name" value="PRK00024.1"/>
    <property type="match status" value="1"/>
</dbReference>
<sequence>MEKMTIKQLHESDRPREKMIRLGARCLTDAELLAILIGSGNDRQTAVQLAQEILSKMDNSLPRLAKCDIQELTGNFRGMGPAKAVTVMAAMELSRRIPSQEMPRRESITDSRMAYRAISPFLTDLPQEEMWVLLLNQSGKIIATENLSRGGISETSADVRLIMHKAVSHLASAIILAHNHPSGTVRPSEQDIQLTQRVQKAATLLGFRLNDHLIIGDDGAYFSFADEGLL</sequence>
<evidence type="ECO:0000256" key="4">
    <source>
        <dbReference type="ARBA" id="ARBA00022833"/>
    </source>
</evidence>
<evidence type="ECO:0000313" key="8">
    <source>
        <dbReference type="EMBL" id="KGN94612.1"/>
    </source>
</evidence>
<dbReference type="Pfam" id="PF04002">
    <property type="entry name" value="RadC"/>
    <property type="match status" value="1"/>
</dbReference>
<dbReference type="EMBL" id="JRAK01000011">
    <property type="protein sequence ID" value="KGN94612.1"/>
    <property type="molecule type" value="Genomic_DNA"/>
</dbReference>
<dbReference type="InterPro" id="IPR020891">
    <property type="entry name" value="UPF0758_CS"/>
</dbReference>
<dbReference type="PATRIC" id="fig|111105.18.peg.1717"/>
<dbReference type="SUPFAM" id="SSF102712">
    <property type="entry name" value="JAB1/MPN domain"/>
    <property type="match status" value="1"/>
</dbReference>
<dbReference type="GO" id="GO:0008237">
    <property type="term" value="F:metallopeptidase activity"/>
    <property type="evidence" value="ECO:0007669"/>
    <property type="project" value="UniProtKB-KW"/>
</dbReference>
<keyword evidence="1" id="KW-0645">Protease</keyword>
<dbReference type="Proteomes" id="UP000030146">
    <property type="component" value="Unassembled WGS sequence"/>
</dbReference>
<accession>A0A0A2EM06</accession>
<dbReference type="Gene3D" id="3.40.140.10">
    <property type="entry name" value="Cytidine Deaminase, domain 2"/>
    <property type="match status" value="1"/>
</dbReference>
<dbReference type="Pfam" id="PF20582">
    <property type="entry name" value="UPF0758_N"/>
    <property type="match status" value="1"/>
</dbReference>